<dbReference type="PANTHER" id="PTHR12634">
    <property type="entry name" value="SIT4 YEAST -ASSOCIATING PROTEIN-RELATED"/>
    <property type="match status" value="1"/>
</dbReference>
<feature type="region of interest" description="Disordered" evidence="3">
    <location>
        <begin position="550"/>
        <end position="576"/>
    </location>
</feature>
<feature type="compositionally biased region" description="Polar residues" evidence="3">
    <location>
        <begin position="641"/>
        <end position="657"/>
    </location>
</feature>
<dbReference type="Pfam" id="PF04499">
    <property type="entry name" value="SAPS"/>
    <property type="match status" value="1"/>
</dbReference>
<dbReference type="GO" id="GO:0019888">
    <property type="term" value="F:protein phosphatase regulator activity"/>
    <property type="evidence" value="ECO:0007669"/>
    <property type="project" value="TreeGrafter"/>
</dbReference>
<comment type="caution">
    <text evidence="4">The sequence shown here is derived from an EMBL/GenBank/DDBJ whole genome shotgun (WGS) entry which is preliminary data.</text>
</comment>
<evidence type="ECO:0008006" key="6">
    <source>
        <dbReference type="Google" id="ProtNLM"/>
    </source>
</evidence>
<dbReference type="PANTHER" id="PTHR12634:SF8">
    <property type="entry name" value="FIERY MOUNTAIN, ISOFORM D"/>
    <property type="match status" value="1"/>
</dbReference>
<feature type="compositionally biased region" description="Basic and acidic residues" evidence="3">
    <location>
        <begin position="707"/>
        <end position="718"/>
    </location>
</feature>
<evidence type="ECO:0000313" key="4">
    <source>
        <dbReference type="EMBL" id="KAI8576968.1"/>
    </source>
</evidence>
<name>A0AAD5E4F9_UMBRA</name>
<feature type="compositionally biased region" description="Polar residues" evidence="3">
    <location>
        <begin position="689"/>
        <end position="700"/>
    </location>
</feature>
<dbReference type="RefSeq" id="XP_051441972.1">
    <property type="nucleotide sequence ID" value="XM_051593571.1"/>
</dbReference>
<dbReference type="GO" id="GO:0005634">
    <property type="term" value="C:nucleus"/>
    <property type="evidence" value="ECO:0007669"/>
    <property type="project" value="TreeGrafter"/>
</dbReference>
<protein>
    <recommendedName>
        <fullName evidence="6">SAPS-domain-containing protein</fullName>
    </recommendedName>
</protein>
<reference evidence="4" key="1">
    <citation type="submission" date="2021-06" db="EMBL/GenBank/DDBJ databases">
        <authorList>
            <consortium name="DOE Joint Genome Institute"/>
            <person name="Mondo S.J."/>
            <person name="Amses K.R."/>
            <person name="Simmons D.R."/>
            <person name="Longcore J.E."/>
            <person name="Seto K."/>
            <person name="Alves G.H."/>
            <person name="Bonds A.E."/>
            <person name="Quandt C.A."/>
            <person name="Davis W.J."/>
            <person name="Chang Y."/>
            <person name="Letcher P.M."/>
            <person name="Powell M.J."/>
            <person name="Kuo A."/>
            <person name="Labutti K."/>
            <person name="Pangilinan J."/>
            <person name="Andreopoulos W."/>
            <person name="Tritt A."/>
            <person name="Riley R."/>
            <person name="Hundley H."/>
            <person name="Johnson J."/>
            <person name="Lipzen A."/>
            <person name="Barry K."/>
            <person name="Berbee M.L."/>
            <person name="Buchler N.E."/>
            <person name="Grigoriev I.V."/>
            <person name="Spatafora J.W."/>
            <person name="Stajich J.E."/>
            <person name="James T.Y."/>
        </authorList>
    </citation>
    <scope>NUCLEOTIDE SEQUENCE</scope>
    <source>
        <strain evidence="4">AG</strain>
    </source>
</reference>
<accession>A0AAD5E4F9</accession>
<proteinExistence type="inferred from homology"/>
<dbReference type="AlphaFoldDB" id="A0AAD5E4F9"/>
<dbReference type="EMBL" id="MU620947">
    <property type="protein sequence ID" value="KAI8576968.1"/>
    <property type="molecule type" value="Genomic_DNA"/>
</dbReference>
<dbReference type="GeneID" id="75918913"/>
<evidence type="ECO:0000256" key="2">
    <source>
        <dbReference type="ARBA" id="ARBA00023306"/>
    </source>
</evidence>
<reference evidence="4" key="2">
    <citation type="journal article" date="2022" name="Proc. Natl. Acad. Sci. U.S.A.">
        <title>Diploid-dominant life cycles characterize the early evolution of Fungi.</title>
        <authorList>
            <person name="Amses K.R."/>
            <person name="Simmons D.R."/>
            <person name="Longcore J.E."/>
            <person name="Mondo S.J."/>
            <person name="Seto K."/>
            <person name="Jeronimo G.H."/>
            <person name="Bonds A.E."/>
            <person name="Quandt C.A."/>
            <person name="Davis W.J."/>
            <person name="Chang Y."/>
            <person name="Federici B.A."/>
            <person name="Kuo A."/>
            <person name="LaButti K."/>
            <person name="Pangilinan J."/>
            <person name="Andreopoulos W."/>
            <person name="Tritt A."/>
            <person name="Riley R."/>
            <person name="Hundley H."/>
            <person name="Johnson J."/>
            <person name="Lipzen A."/>
            <person name="Barry K."/>
            <person name="Lang B.F."/>
            <person name="Cuomo C.A."/>
            <person name="Buchler N.E."/>
            <person name="Grigoriev I.V."/>
            <person name="Spatafora J.W."/>
            <person name="Stajich J.E."/>
            <person name="James T.Y."/>
        </authorList>
    </citation>
    <scope>NUCLEOTIDE SEQUENCE</scope>
    <source>
        <strain evidence="4">AG</strain>
    </source>
</reference>
<evidence type="ECO:0000256" key="1">
    <source>
        <dbReference type="ARBA" id="ARBA00006180"/>
    </source>
</evidence>
<evidence type="ECO:0000313" key="5">
    <source>
        <dbReference type="Proteomes" id="UP001206595"/>
    </source>
</evidence>
<gene>
    <name evidence="4" type="ORF">K450DRAFT_290872</name>
</gene>
<keyword evidence="5" id="KW-1185">Reference proteome</keyword>
<dbReference type="GO" id="GO:0019903">
    <property type="term" value="F:protein phosphatase binding"/>
    <property type="evidence" value="ECO:0007669"/>
    <property type="project" value="InterPro"/>
</dbReference>
<dbReference type="GO" id="GO:0005829">
    <property type="term" value="C:cytosol"/>
    <property type="evidence" value="ECO:0007669"/>
    <property type="project" value="TreeGrafter"/>
</dbReference>
<keyword evidence="2" id="KW-0131">Cell cycle</keyword>
<dbReference type="InterPro" id="IPR007587">
    <property type="entry name" value="SAPS"/>
</dbReference>
<feature type="compositionally biased region" description="Acidic residues" evidence="3">
    <location>
        <begin position="719"/>
        <end position="728"/>
    </location>
</feature>
<feature type="region of interest" description="Disordered" evidence="3">
    <location>
        <begin position="594"/>
        <end position="728"/>
    </location>
</feature>
<evidence type="ECO:0000256" key="3">
    <source>
        <dbReference type="SAM" id="MobiDB-lite"/>
    </source>
</evidence>
<comment type="similarity">
    <text evidence="1">Belongs to the SAPS family.</text>
</comment>
<dbReference type="Proteomes" id="UP001206595">
    <property type="component" value="Unassembled WGS sequence"/>
</dbReference>
<organism evidence="4 5">
    <name type="scientific">Umbelopsis ramanniana AG</name>
    <dbReference type="NCBI Taxonomy" id="1314678"/>
    <lineage>
        <taxon>Eukaryota</taxon>
        <taxon>Fungi</taxon>
        <taxon>Fungi incertae sedis</taxon>
        <taxon>Mucoromycota</taxon>
        <taxon>Mucoromycotina</taxon>
        <taxon>Umbelopsidomycetes</taxon>
        <taxon>Umbelopsidales</taxon>
        <taxon>Umbelopsidaceae</taxon>
        <taxon>Umbelopsis</taxon>
    </lineage>
</organism>
<feature type="compositionally biased region" description="Acidic residues" evidence="3">
    <location>
        <begin position="567"/>
        <end position="576"/>
    </location>
</feature>
<sequence>MFWRFGFNNPSAIDAILDKEDVELQEILNEGDVIQEVKTHNQRLIDFLCQRQNLSQLLQYLTAESLDREQWSYPLIASEILSSDIPQILDSLLIDHVDLLKGLWDFLDKPAMTRGATGMPFDLAANFAKVNCSLLAKRSEPMLAFVQSVPNVFQKIMTHLETPAITDLLLTLIRMEEVLPEDNSSINWLHEQGLLDNLISKLDPNLDPDEHSIAQQVISEIIRMSQTSIPESPSIGTNVLITTLTSESKMTQLVNYMLDKDASNSTSSLINGVAIIIDLIRHNNSDAELDQIAMYSADEGVSEPPVTLKEMMQVLADRVGDFNNLLINPKSVSSTLPTTIGDRMPLGFERLKICELFAELLHCSNMAHLNKPLLKHHLARANYINTIATDEEPEEADAAEPTAKEDDQVYIADYLKLQFIKHRVLPTCLDIFFGFPWNNFLHYVVYDMLHQIFNGSMEFGYNRQLALSVLKDGKLTNRIIEAYELNERETSVPKGMRLGYMGHLTFIADEISKLMDNYSEVEATVRDDVDLQKWDNFYIEVLAETRERDTLPLGGDRPNAGATYSISEEEEDDEDALVGAQDEFARYMHHAKGGYDDEDEEIGESGDHWMSPPGDNTDTSGGFERLRIRNDNDDAQETEESSSQAWSSFPQTTIIQQTDEDEDEYDRFSDRPGFGSFDDKNRVEGAQGGYQSFAQPTTENAFVPAVKTREEEHEYKYQDDDEEQEGEI</sequence>